<gene>
    <name evidence="8" type="ORF">SAMN05660197_0804</name>
</gene>
<feature type="transmembrane region" description="Helical" evidence="7">
    <location>
        <begin position="87"/>
        <end position="104"/>
    </location>
</feature>
<dbReference type="InterPro" id="IPR037294">
    <property type="entry name" value="ABC_BtuC-like"/>
</dbReference>
<protein>
    <submittedName>
        <fullName evidence="8">Zinc transport system permease protein</fullName>
    </submittedName>
</protein>
<evidence type="ECO:0000256" key="3">
    <source>
        <dbReference type="ARBA" id="ARBA00022692"/>
    </source>
</evidence>
<dbReference type="SUPFAM" id="SSF81345">
    <property type="entry name" value="ABC transporter involved in vitamin B12 uptake, BtuC"/>
    <property type="match status" value="1"/>
</dbReference>
<proteinExistence type="inferred from homology"/>
<evidence type="ECO:0000256" key="4">
    <source>
        <dbReference type="ARBA" id="ARBA00022989"/>
    </source>
</evidence>
<feature type="transmembrane region" description="Helical" evidence="7">
    <location>
        <begin position="176"/>
        <end position="201"/>
    </location>
</feature>
<keyword evidence="9" id="KW-1185">Reference proteome</keyword>
<keyword evidence="6" id="KW-0813">Transport</keyword>
<evidence type="ECO:0000313" key="8">
    <source>
        <dbReference type="EMBL" id="SMC09011.1"/>
    </source>
</evidence>
<evidence type="ECO:0000256" key="7">
    <source>
        <dbReference type="SAM" id="Phobius"/>
    </source>
</evidence>
<name>A0A1W1WRS1_9BACT</name>
<feature type="transmembrane region" description="Helical" evidence="7">
    <location>
        <begin position="12"/>
        <end position="31"/>
    </location>
</feature>
<dbReference type="GO" id="GO:0043190">
    <property type="term" value="C:ATP-binding cassette (ABC) transporter complex"/>
    <property type="evidence" value="ECO:0007669"/>
    <property type="project" value="InterPro"/>
</dbReference>
<dbReference type="InterPro" id="IPR001626">
    <property type="entry name" value="ABC_TroCD"/>
</dbReference>
<feature type="transmembrane region" description="Helical" evidence="7">
    <location>
        <begin position="213"/>
        <end position="234"/>
    </location>
</feature>
<sequence>MIETITFFANSFLATALLAIAIAIIGSIMLINRYNYLAASIAHGSYGGVGMAIYLGTGVVLGATLFAVALALLLAYITYKENRRTDILIGVLWAVGMSIGIIFIDLTPGYNVDLLAFLFGNILLIPKSDLFFMAGVDLALLIYLSTFYHHILAVAYDKEFALTRGLNVKLIHTLTLILIALTVVMSIRSIGLILVIALFSIPPYIAEKYTKNFISMMIVAGIISFIIMCIGLFVASSLNISATASIIIIAGVLFILTFIRIKQ</sequence>
<dbReference type="OrthoDB" id="9798540at2"/>
<comment type="similarity">
    <text evidence="2 6">Belongs to the ABC-3 integral membrane protein family.</text>
</comment>
<keyword evidence="3 6" id="KW-0812">Transmembrane</keyword>
<evidence type="ECO:0000256" key="5">
    <source>
        <dbReference type="ARBA" id="ARBA00023136"/>
    </source>
</evidence>
<feature type="transmembrane region" description="Helical" evidence="7">
    <location>
        <begin position="51"/>
        <end position="75"/>
    </location>
</feature>
<evidence type="ECO:0000313" key="9">
    <source>
        <dbReference type="Proteomes" id="UP000192602"/>
    </source>
</evidence>
<evidence type="ECO:0000256" key="1">
    <source>
        <dbReference type="ARBA" id="ARBA00004141"/>
    </source>
</evidence>
<feature type="transmembrane region" description="Helical" evidence="7">
    <location>
        <begin position="240"/>
        <end position="259"/>
    </location>
</feature>
<dbReference type="PANTHER" id="PTHR30477:SF18">
    <property type="entry name" value="METAL TRANSPORT SYSTEM MEMBRANE PROTEIN CT_417-RELATED"/>
    <property type="match status" value="1"/>
</dbReference>
<accession>A0A1W1WRS1</accession>
<evidence type="ECO:0000256" key="6">
    <source>
        <dbReference type="RuleBase" id="RU003943"/>
    </source>
</evidence>
<reference evidence="9" key="1">
    <citation type="submission" date="2017-04" db="EMBL/GenBank/DDBJ databases">
        <authorList>
            <person name="Varghese N."/>
            <person name="Submissions S."/>
        </authorList>
    </citation>
    <scope>NUCLEOTIDE SEQUENCE [LARGE SCALE GENOMIC DNA]</scope>
    <source>
        <strain evidence="9">DSM 16512</strain>
    </source>
</reference>
<dbReference type="GO" id="GO:0055085">
    <property type="term" value="P:transmembrane transport"/>
    <property type="evidence" value="ECO:0007669"/>
    <property type="project" value="InterPro"/>
</dbReference>
<dbReference type="GO" id="GO:0010043">
    <property type="term" value="P:response to zinc ion"/>
    <property type="evidence" value="ECO:0007669"/>
    <property type="project" value="TreeGrafter"/>
</dbReference>
<dbReference type="RefSeq" id="WP_084275265.1">
    <property type="nucleotide sequence ID" value="NZ_FWWZ01000001.1"/>
</dbReference>
<organism evidence="8 9">
    <name type="scientific">Nitratiruptor tergarcus DSM 16512</name>
    <dbReference type="NCBI Taxonomy" id="1069081"/>
    <lineage>
        <taxon>Bacteria</taxon>
        <taxon>Pseudomonadati</taxon>
        <taxon>Campylobacterota</taxon>
        <taxon>Epsilonproteobacteria</taxon>
        <taxon>Nautiliales</taxon>
        <taxon>Nitratiruptoraceae</taxon>
        <taxon>Nitratiruptor</taxon>
    </lineage>
</organism>
<dbReference type="STRING" id="1069081.SAMN05660197_0804"/>
<evidence type="ECO:0000256" key="2">
    <source>
        <dbReference type="ARBA" id="ARBA00008034"/>
    </source>
</evidence>
<keyword evidence="4 7" id="KW-1133">Transmembrane helix</keyword>
<comment type="subcellular location">
    <subcellularLocation>
        <location evidence="6">Cell membrane</location>
        <topology evidence="6">Multi-pass membrane protein</topology>
    </subcellularLocation>
    <subcellularLocation>
        <location evidence="1">Membrane</location>
        <topology evidence="1">Multi-pass membrane protein</topology>
    </subcellularLocation>
</comment>
<dbReference type="Pfam" id="PF00950">
    <property type="entry name" value="ABC-3"/>
    <property type="match status" value="1"/>
</dbReference>
<dbReference type="AlphaFoldDB" id="A0A1W1WRS1"/>
<dbReference type="EMBL" id="FWWZ01000001">
    <property type="protein sequence ID" value="SMC09011.1"/>
    <property type="molecule type" value="Genomic_DNA"/>
</dbReference>
<dbReference type="Proteomes" id="UP000192602">
    <property type="component" value="Unassembled WGS sequence"/>
</dbReference>
<feature type="transmembrane region" description="Helical" evidence="7">
    <location>
        <begin position="138"/>
        <end position="156"/>
    </location>
</feature>
<dbReference type="PANTHER" id="PTHR30477">
    <property type="entry name" value="ABC-TRANSPORTER METAL-BINDING PROTEIN"/>
    <property type="match status" value="1"/>
</dbReference>
<dbReference type="Gene3D" id="1.10.3470.10">
    <property type="entry name" value="ABC transporter involved in vitamin B12 uptake, BtuC"/>
    <property type="match status" value="1"/>
</dbReference>
<keyword evidence="5 7" id="KW-0472">Membrane</keyword>